<evidence type="ECO:0000313" key="1">
    <source>
        <dbReference type="EMBL" id="SMQ56468.1"/>
    </source>
</evidence>
<proteinExistence type="predicted"/>
<organism evidence="1 2">
    <name type="scientific">Zymoseptoria tritici (strain ST99CH_3D7)</name>
    <dbReference type="NCBI Taxonomy" id="1276538"/>
    <lineage>
        <taxon>Eukaryota</taxon>
        <taxon>Fungi</taxon>
        <taxon>Dikarya</taxon>
        <taxon>Ascomycota</taxon>
        <taxon>Pezizomycotina</taxon>
        <taxon>Dothideomycetes</taxon>
        <taxon>Dothideomycetidae</taxon>
        <taxon>Mycosphaerellales</taxon>
        <taxon>Mycosphaerellaceae</taxon>
        <taxon>Zymoseptoria</taxon>
    </lineage>
</organism>
<reference evidence="1 2" key="1">
    <citation type="submission" date="2016-06" db="EMBL/GenBank/DDBJ databases">
        <authorList>
            <person name="Kjaerup R.B."/>
            <person name="Dalgaard T.S."/>
            <person name="Juul-Madsen H.R."/>
        </authorList>
    </citation>
    <scope>NUCLEOTIDE SEQUENCE [LARGE SCALE GENOMIC DNA]</scope>
</reference>
<dbReference type="Proteomes" id="UP000215127">
    <property type="component" value="Chromosome 17"/>
</dbReference>
<keyword evidence="2" id="KW-1185">Reference proteome</keyword>
<gene>
    <name evidence="1" type="ORF">ZT3D7_G11623</name>
</gene>
<dbReference type="AlphaFoldDB" id="A0A1X7S9W3"/>
<dbReference type="EMBL" id="LT853706">
    <property type="protein sequence ID" value="SMQ56468.1"/>
    <property type="molecule type" value="Genomic_DNA"/>
</dbReference>
<evidence type="ECO:0000313" key="2">
    <source>
        <dbReference type="Proteomes" id="UP000215127"/>
    </source>
</evidence>
<protein>
    <submittedName>
        <fullName evidence="1">Uncharacterized protein</fullName>
    </submittedName>
</protein>
<accession>A0A1X7S9W3</accession>
<name>A0A1X7S9W3_ZYMT9</name>
<sequence>MVLTISFGAVHENHEAIPIRAHATSPTDVNVKCCSKQSASRWTIPTALTSPVPLRSTMIHKSTMTTAHTMEWRTRTR</sequence>